<evidence type="ECO:0000259" key="12">
    <source>
        <dbReference type="PROSITE" id="PS51918"/>
    </source>
</evidence>
<evidence type="ECO:0000256" key="9">
    <source>
        <dbReference type="SAM" id="MobiDB-lite"/>
    </source>
</evidence>
<dbReference type="SMART" id="SM00729">
    <property type="entry name" value="Elp3"/>
    <property type="match status" value="1"/>
</dbReference>
<dbReference type="SFLD" id="SFLDF00274">
    <property type="entry name" value="ribosomal_protein_S12_methylth"/>
    <property type="match status" value="1"/>
</dbReference>
<comment type="similarity">
    <text evidence="8">Belongs to the methylthiotransferase family. RimO subfamily.</text>
</comment>
<feature type="domain" description="Radical SAM core" evidence="12">
    <location>
        <begin position="181"/>
        <end position="412"/>
    </location>
</feature>
<keyword evidence="3 8" id="KW-0808">Transferase</keyword>
<comment type="subcellular location">
    <subcellularLocation>
        <location evidence="8">Cytoplasm</location>
    </subcellularLocation>
</comment>
<dbReference type="InterPro" id="IPR038135">
    <property type="entry name" value="Methylthiotransferase_N_sf"/>
</dbReference>
<organism evidence="13">
    <name type="scientific">uncultured Nocardioides sp</name>
    <dbReference type="NCBI Taxonomy" id="198441"/>
    <lineage>
        <taxon>Bacteria</taxon>
        <taxon>Bacillati</taxon>
        <taxon>Actinomycetota</taxon>
        <taxon>Actinomycetes</taxon>
        <taxon>Propionibacteriales</taxon>
        <taxon>Nocardioidaceae</taxon>
        <taxon>Nocardioides</taxon>
        <taxon>environmental samples</taxon>
    </lineage>
</organism>
<feature type="binding site" evidence="8">
    <location>
        <position position="199"/>
    </location>
    <ligand>
        <name>[4Fe-4S] cluster</name>
        <dbReference type="ChEBI" id="CHEBI:49883"/>
        <label>2</label>
        <note>4Fe-4S-S-AdoMet</note>
    </ligand>
</feature>
<dbReference type="InterPro" id="IPR005839">
    <property type="entry name" value="Methylthiotransferase"/>
</dbReference>
<dbReference type="SFLD" id="SFLDS00029">
    <property type="entry name" value="Radical_SAM"/>
    <property type="match status" value="1"/>
</dbReference>
<evidence type="ECO:0000259" key="11">
    <source>
        <dbReference type="PROSITE" id="PS51449"/>
    </source>
</evidence>
<comment type="catalytic activity">
    <reaction evidence="8">
        <text>L-aspartate(89)-[ribosomal protein uS12]-hydrogen + (sulfur carrier)-SH + AH2 + 2 S-adenosyl-L-methionine = 3-methylsulfanyl-L-aspartate(89)-[ribosomal protein uS12]-hydrogen + (sulfur carrier)-H + 5'-deoxyadenosine + L-methionine + A + S-adenosyl-L-homocysteine + 2 H(+)</text>
        <dbReference type="Rhea" id="RHEA:37087"/>
        <dbReference type="Rhea" id="RHEA-COMP:10460"/>
        <dbReference type="Rhea" id="RHEA-COMP:10461"/>
        <dbReference type="Rhea" id="RHEA-COMP:14737"/>
        <dbReference type="Rhea" id="RHEA-COMP:14739"/>
        <dbReference type="ChEBI" id="CHEBI:13193"/>
        <dbReference type="ChEBI" id="CHEBI:15378"/>
        <dbReference type="ChEBI" id="CHEBI:17319"/>
        <dbReference type="ChEBI" id="CHEBI:17499"/>
        <dbReference type="ChEBI" id="CHEBI:29917"/>
        <dbReference type="ChEBI" id="CHEBI:29961"/>
        <dbReference type="ChEBI" id="CHEBI:57844"/>
        <dbReference type="ChEBI" id="CHEBI:57856"/>
        <dbReference type="ChEBI" id="CHEBI:59789"/>
        <dbReference type="ChEBI" id="CHEBI:64428"/>
        <dbReference type="ChEBI" id="CHEBI:73599"/>
        <dbReference type="EC" id="2.8.4.4"/>
    </reaction>
</comment>
<sequence length="484" mass="51171">MSATVEQPPLSVAVVTLGCARNEVDSEELAGRLEAGGFQLVADPGTADTVVVNTCGFVEAAKKDSVDTLLEAADLKEQGRTRAVVAVGCLAERYGRDLAESLPEADAVLGFDDYPDIAARLRSIVAGERHEPHVPADRRRLLPISPAERDAGTLSVPGHAAPDLPTGLAPDSGPRAVRRRLDGGPMAPLKLASGCDRRCSFCAIPSFRGSFVSRRPSDVVQEGRWLAGQGVRELFLVSENSTSYGKDLGDLRLLETLLPELAGIEGVARVRVSYLQPAETRPGLIEAIATTPGVVPYFDLSFQHASAPVLRRMRRFGDPESFLGLLERVRALAPLAGVRSNVIVGFPGETEADLQVLCDFLEAARMDVTGVFGYSDEDGTEAATYDAKLDAEEVRARTEHVTALVEELNSQRAEERVGEAVEVLVEDVTGGEVVGRAAHQGPEVDGTTLLLGAAGVASVGDLVPAEVVGTDGVDLLARPTGARG</sequence>
<dbReference type="InterPro" id="IPR012340">
    <property type="entry name" value="NA-bd_OB-fold"/>
</dbReference>
<dbReference type="Gene3D" id="3.80.30.20">
    <property type="entry name" value="tm_1862 like domain"/>
    <property type="match status" value="1"/>
</dbReference>
<feature type="binding site" evidence="8">
    <location>
        <position position="195"/>
    </location>
    <ligand>
        <name>[4Fe-4S] cluster</name>
        <dbReference type="ChEBI" id="CHEBI:49883"/>
        <label>2</label>
        <note>4Fe-4S-S-AdoMet</note>
    </ligand>
</feature>
<dbReference type="InterPro" id="IPR058240">
    <property type="entry name" value="rSAM_sf"/>
</dbReference>
<dbReference type="SFLD" id="SFLDG01061">
    <property type="entry name" value="methylthiotransferase"/>
    <property type="match status" value="1"/>
</dbReference>
<dbReference type="PROSITE" id="PS51918">
    <property type="entry name" value="RADICAL_SAM"/>
    <property type="match status" value="1"/>
</dbReference>
<dbReference type="GO" id="GO:0046872">
    <property type="term" value="F:metal ion binding"/>
    <property type="evidence" value="ECO:0007669"/>
    <property type="project" value="UniProtKB-KW"/>
</dbReference>
<dbReference type="InterPro" id="IPR013848">
    <property type="entry name" value="Methylthiotransferase_N"/>
</dbReference>
<evidence type="ECO:0000256" key="1">
    <source>
        <dbReference type="ARBA" id="ARBA00022485"/>
    </source>
</evidence>
<dbReference type="Pfam" id="PF18693">
    <property type="entry name" value="TRAM_2"/>
    <property type="match status" value="1"/>
</dbReference>
<accession>A0A6J4NMM1</accession>
<dbReference type="PROSITE" id="PS51449">
    <property type="entry name" value="MTTASE_N"/>
    <property type="match status" value="1"/>
</dbReference>
<dbReference type="CDD" id="cd01335">
    <property type="entry name" value="Radical_SAM"/>
    <property type="match status" value="1"/>
</dbReference>
<dbReference type="PANTHER" id="PTHR43837:SF1">
    <property type="entry name" value="RIBOSOMAL PROTEIN US12 METHYLTHIOTRANSFERASE RIMO"/>
    <property type="match status" value="1"/>
</dbReference>
<evidence type="ECO:0000259" key="10">
    <source>
        <dbReference type="PROSITE" id="PS50926"/>
    </source>
</evidence>
<dbReference type="GO" id="GO:0103039">
    <property type="term" value="F:protein methylthiotransferase activity"/>
    <property type="evidence" value="ECO:0007669"/>
    <property type="project" value="UniProtKB-EC"/>
</dbReference>
<keyword evidence="7 8" id="KW-0411">Iron-sulfur</keyword>
<reference evidence="13" key="1">
    <citation type="submission" date="2020-02" db="EMBL/GenBank/DDBJ databases">
        <authorList>
            <person name="Meier V. D."/>
        </authorList>
    </citation>
    <scope>NUCLEOTIDE SEQUENCE</scope>
    <source>
        <strain evidence="13">AVDCRST_MAG06</strain>
    </source>
</reference>
<feature type="binding site" evidence="8">
    <location>
        <position position="55"/>
    </location>
    <ligand>
        <name>[4Fe-4S] cluster</name>
        <dbReference type="ChEBI" id="CHEBI:49883"/>
        <label>1</label>
    </ligand>
</feature>
<dbReference type="FunFam" id="3.80.30.20:FF:000001">
    <property type="entry name" value="tRNA-2-methylthio-N(6)-dimethylallyladenosine synthase 2"/>
    <property type="match status" value="1"/>
</dbReference>
<dbReference type="Pfam" id="PF04055">
    <property type="entry name" value="Radical_SAM"/>
    <property type="match status" value="1"/>
</dbReference>
<dbReference type="PROSITE" id="PS50926">
    <property type="entry name" value="TRAM"/>
    <property type="match status" value="1"/>
</dbReference>
<keyword evidence="4 8" id="KW-0949">S-adenosyl-L-methionine</keyword>
<dbReference type="GO" id="GO:0051539">
    <property type="term" value="F:4 iron, 4 sulfur cluster binding"/>
    <property type="evidence" value="ECO:0007669"/>
    <property type="project" value="UniProtKB-UniRule"/>
</dbReference>
<keyword evidence="13" id="KW-0687">Ribonucleoprotein</keyword>
<dbReference type="InterPro" id="IPR006638">
    <property type="entry name" value="Elp3/MiaA/NifB-like_rSAM"/>
</dbReference>
<dbReference type="GO" id="GO:0035599">
    <property type="term" value="F:aspartic acid methylthiotransferase activity"/>
    <property type="evidence" value="ECO:0007669"/>
    <property type="project" value="TreeGrafter"/>
</dbReference>
<dbReference type="InterPro" id="IPR020612">
    <property type="entry name" value="Methylthiotransferase_CS"/>
</dbReference>
<name>A0A6J4NMM1_9ACTN</name>
<dbReference type="InterPro" id="IPR023404">
    <property type="entry name" value="rSAM_horseshoe"/>
</dbReference>
<dbReference type="EC" id="2.8.4.4" evidence="8"/>
<gene>
    <name evidence="8" type="primary">rimO</name>
    <name evidence="13" type="ORF">AVDCRST_MAG06-1531</name>
</gene>
<keyword evidence="6 8" id="KW-0408">Iron</keyword>
<dbReference type="GO" id="GO:0005829">
    <property type="term" value="C:cytosol"/>
    <property type="evidence" value="ECO:0007669"/>
    <property type="project" value="TreeGrafter"/>
</dbReference>
<evidence type="ECO:0000313" key="13">
    <source>
        <dbReference type="EMBL" id="CAA9390343.1"/>
    </source>
</evidence>
<dbReference type="PANTHER" id="PTHR43837">
    <property type="entry name" value="RIBOSOMAL PROTEIN S12 METHYLTHIOTRANSFERASE RIMO"/>
    <property type="match status" value="1"/>
</dbReference>
<evidence type="ECO:0000256" key="2">
    <source>
        <dbReference type="ARBA" id="ARBA00022490"/>
    </source>
</evidence>
<dbReference type="SUPFAM" id="SSF102114">
    <property type="entry name" value="Radical SAM enzymes"/>
    <property type="match status" value="1"/>
</dbReference>
<keyword evidence="1 8" id="KW-0004">4Fe-4S</keyword>
<feature type="binding site" evidence="8">
    <location>
        <position position="89"/>
    </location>
    <ligand>
        <name>[4Fe-4S] cluster</name>
        <dbReference type="ChEBI" id="CHEBI:49883"/>
        <label>1</label>
    </ligand>
</feature>
<dbReference type="HAMAP" id="MF_01865">
    <property type="entry name" value="MTTase_RimO"/>
    <property type="match status" value="1"/>
</dbReference>
<dbReference type="Pfam" id="PF00919">
    <property type="entry name" value="UPF0004"/>
    <property type="match status" value="1"/>
</dbReference>
<evidence type="ECO:0000256" key="6">
    <source>
        <dbReference type="ARBA" id="ARBA00023004"/>
    </source>
</evidence>
<evidence type="ECO:0000256" key="3">
    <source>
        <dbReference type="ARBA" id="ARBA00022679"/>
    </source>
</evidence>
<evidence type="ECO:0000256" key="5">
    <source>
        <dbReference type="ARBA" id="ARBA00022723"/>
    </source>
</evidence>
<dbReference type="PROSITE" id="PS01278">
    <property type="entry name" value="MTTASE_RADICAL"/>
    <property type="match status" value="1"/>
</dbReference>
<feature type="domain" description="TRAM" evidence="10">
    <location>
        <begin position="414"/>
        <end position="481"/>
    </location>
</feature>
<dbReference type="EMBL" id="CADCUP010000107">
    <property type="protein sequence ID" value="CAA9390343.1"/>
    <property type="molecule type" value="Genomic_DNA"/>
</dbReference>
<feature type="domain" description="MTTase N-terminal" evidence="11">
    <location>
        <begin position="10"/>
        <end position="126"/>
    </location>
</feature>
<comment type="cofactor">
    <cofactor evidence="8">
        <name>[4Fe-4S] cluster</name>
        <dbReference type="ChEBI" id="CHEBI:49883"/>
    </cofactor>
    <text evidence="8">Binds 2 [4Fe-4S] clusters. One cluster is coordinated with 3 cysteines and an exchangeable S-adenosyl-L-methionine.</text>
</comment>
<feature type="region of interest" description="Disordered" evidence="9">
    <location>
        <begin position="148"/>
        <end position="183"/>
    </location>
</feature>
<proteinExistence type="inferred from homology"/>
<evidence type="ECO:0000256" key="4">
    <source>
        <dbReference type="ARBA" id="ARBA00022691"/>
    </source>
</evidence>
<feature type="binding site" evidence="8">
    <location>
        <position position="19"/>
    </location>
    <ligand>
        <name>[4Fe-4S] cluster</name>
        <dbReference type="ChEBI" id="CHEBI:49883"/>
        <label>1</label>
    </ligand>
</feature>
<keyword evidence="13" id="KW-0689">Ribosomal protein</keyword>
<evidence type="ECO:0000256" key="8">
    <source>
        <dbReference type="HAMAP-Rule" id="MF_01865"/>
    </source>
</evidence>
<keyword evidence="2 8" id="KW-0963">Cytoplasm</keyword>
<keyword evidence="5 8" id="KW-0479">Metal-binding</keyword>
<dbReference type="InterPro" id="IPR002792">
    <property type="entry name" value="TRAM_dom"/>
</dbReference>
<dbReference type="Gene3D" id="2.40.50.140">
    <property type="entry name" value="Nucleic acid-binding proteins"/>
    <property type="match status" value="1"/>
</dbReference>
<dbReference type="AlphaFoldDB" id="A0A6J4NMM1"/>
<dbReference type="InterPro" id="IPR005840">
    <property type="entry name" value="Ribosomal_uS12_MeSTrfase_RimO"/>
</dbReference>
<dbReference type="InterPro" id="IPR007197">
    <property type="entry name" value="rSAM"/>
</dbReference>
<evidence type="ECO:0000256" key="7">
    <source>
        <dbReference type="ARBA" id="ARBA00023014"/>
    </source>
</evidence>
<dbReference type="GO" id="GO:0035600">
    <property type="term" value="P:tRNA methylthiolation"/>
    <property type="evidence" value="ECO:0007669"/>
    <property type="project" value="UniProtKB-ARBA"/>
</dbReference>
<feature type="binding site" evidence="8">
    <location>
        <position position="202"/>
    </location>
    <ligand>
        <name>[4Fe-4S] cluster</name>
        <dbReference type="ChEBI" id="CHEBI:49883"/>
        <label>2</label>
        <note>4Fe-4S-S-AdoMet</note>
    </ligand>
</feature>
<dbReference type="NCBIfam" id="TIGR01125">
    <property type="entry name" value="30S ribosomal protein S12 methylthiotransferase RimO"/>
    <property type="match status" value="1"/>
</dbReference>
<comment type="function">
    <text evidence="8">Catalyzes the methylthiolation of an aspartic acid residue of ribosomal protein uS12.</text>
</comment>
<dbReference type="Gene3D" id="3.40.50.12160">
    <property type="entry name" value="Methylthiotransferase, N-terminal domain"/>
    <property type="match status" value="1"/>
</dbReference>
<dbReference type="SFLD" id="SFLDG01082">
    <property type="entry name" value="B12-binding_domain_containing"/>
    <property type="match status" value="1"/>
</dbReference>
<protein>
    <recommendedName>
        <fullName evidence="8">Ribosomal protein uS12 methylthiotransferase RimO</fullName>
        <shortName evidence="8">uS12 MTTase</shortName>
        <shortName evidence="8">uS12 methylthiotransferase</shortName>
        <ecNumber evidence="8">2.8.4.4</ecNumber>
    </recommendedName>
    <alternativeName>
        <fullName evidence="8">Ribosomal protein uS12 (aspartate-C(3))-methylthiotransferase</fullName>
    </alternativeName>
    <alternativeName>
        <fullName evidence="8">Ribosome maturation factor RimO</fullName>
    </alternativeName>
</protein>
<dbReference type="GO" id="GO:0005840">
    <property type="term" value="C:ribosome"/>
    <property type="evidence" value="ECO:0007669"/>
    <property type="project" value="UniProtKB-KW"/>
</dbReference>